<feature type="compositionally biased region" description="Basic and acidic residues" evidence="1">
    <location>
        <begin position="25"/>
        <end position="35"/>
    </location>
</feature>
<feature type="compositionally biased region" description="Low complexity" evidence="1">
    <location>
        <begin position="372"/>
        <end position="386"/>
    </location>
</feature>
<feature type="compositionally biased region" description="Polar residues" evidence="1">
    <location>
        <begin position="229"/>
        <end position="244"/>
    </location>
</feature>
<evidence type="ECO:0000256" key="1">
    <source>
        <dbReference type="SAM" id="MobiDB-lite"/>
    </source>
</evidence>
<gene>
    <name evidence="2" type="ORF">MCHLO_06552</name>
</gene>
<reference evidence="2" key="1">
    <citation type="submission" date="2014-09" db="EMBL/GenBank/DDBJ databases">
        <title>Genome sequence of the luminous mushroom Mycena chlorophos for searching fungal bioluminescence genes.</title>
        <authorList>
            <person name="Tanaka Y."/>
            <person name="Kasuga D."/>
            <person name="Oba Y."/>
            <person name="Hase S."/>
            <person name="Sato K."/>
            <person name="Oba Y."/>
            <person name="Sakakibara Y."/>
        </authorList>
    </citation>
    <scope>NUCLEOTIDE SEQUENCE</scope>
</reference>
<feature type="compositionally biased region" description="Polar residues" evidence="1">
    <location>
        <begin position="37"/>
        <end position="68"/>
    </location>
</feature>
<organism evidence="2 3">
    <name type="scientific">Mycena chlorophos</name>
    <name type="common">Agaric fungus</name>
    <name type="synonym">Agaricus chlorophos</name>
    <dbReference type="NCBI Taxonomy" id="658473"/>
    <lineage>
        <taxon>Eukaryota</taxon>
        <taxon>Fungi</taxon>
        <taxon>Dikarya</taxon>
        <taxon>Basidiomycota</taxon>
        <taxon>Agaricomycotina</taxon>
        <taxon>Agaricomycetes</taxon>
        <taxon>Agaricomycetidae</taxon>
        <taxon>Agaricales</taxon>
        <taxon>Marasmiineae</taxon>
        <taxon>Mycenaceae</taxon>
        <taxon>Mycena</taxon>
    </lineage>
</organism>
<keyword evidence="3" id="KW-1185">Reference proteome</keyword>
<feature type="region of interest" description="Disordered" evidence="1">
    <location>
        <begin position="1"/>
        <end position="84"/>
    </location>
</feature>
<evidence type="ECO:0000313" key="3">
    <source>
        <dbReference type="Proteomes" id="UP000815677"/>
    </source>
</evidence>
<feature type="compositionally biased region" description="Basic and acidic residues" evidence="1">
    <location>
        <begin position="320"/>
        <end position="334"/>
    </location>
</feature>
<protein>
    <submittedName>
        <fullName evidence="2">Uncharacterized protein</fullName>
    </submittedName>
</protein>
<proteinExistence type="predicted"/>
<feature type="region of interest" description="Disordered" evidence="1">
    <location>
        <begin position="157"/>
        <end position="386"/>
    </location>
</feature>
<sequence length="386" mass="41529">MDEEILDFGGPTPSPSNTAPNTPPHEPKSTADHHMRGQTSGSFVSVLGTQNEAAGISSGTPGKMTLQSRGKGPAKGKATPKPPRVTMASLKTEMKTEMSAMEGRMAERFLGMEVRMGAKKPIGMPGDDDGSLGVKQEMLEDLKGFIGKTLTELWQSASGKELQLERDNTSDVEMPGGEYEGSASMEMEVDSTPMADQEDTDGHLSDDDDLFGDAAFNAEGDATPDTPLEGTTPSADKTGTLSNPPTQPAALRDTTKRLHVIRNPPTAPRAMRVQHEQHSSQSNSSTGWGRGFHPYPNPRNSTHGLHSRPRGGNSQYSQRKAREDSWHPPHRDNGWPKNSLLKQRIEVDKEKTAAGARDWLKKMMDGNGGEGSSSAGPSGMSGSRRE</sequence>
<dbReference type="Proteomes" id="UP000815677">
    <property type="component" value="Unassembled WGS sequence"/>
</dbReference>
<dbReference type="EMBL" id="DF845338">
    <property type="protein sequence ID" value="GAT49225.1"/>
    <property type="molecule type" value="Genomic_DNA"/>
</dbReference>
<feature type="compositionally biased region" description="Basic and acidic residues" evidence="1">
    <location>
        <begin position="343"/>
        <end position="364"/>
    </location>
</feature>
<name>A0ABQ0LDL2_MYCCL</name>
<accession>A0ABQ0LDL2</accession>
<evidence type="ECO:0000313" key="2">
    <source>
        <dbReference type="EMBL" id="GAT49225.1"/>
    </source>
</evidence>